<dbReference type="EMBL" id="RFAR01000037">
    <property type="protein sequence ID" value="RMC98476.1"/>
    <property type="molecule type" value="Genomic_DNA"/>
</dbReference>
<comment type="similarity">
    <text evidence="2 11">Belongs to the LpxB family.</text>
</comment>
<keyword evidence="8 11" id="KW-0808">Transferase</keyword>
<dbReference type="SUPFAM" id="SSF53756">
    <property type="entry name" value="UDP-Glycosyltransferase/glycogen phosphorylase"/>
    <property type="match status" value="1"/>
</dbReference>
<keyword evidence="9 11" id="KW-0443">Lipid metabolism</keyword>
<dbReference type="InterPro" id="IPR003835">
    <property type="entry name" value="Glyco_trans_19"/>
</dbReference>
<comment type="catalytic activity">
    <reaction evidence="10 11">
        <text>a lipid X + a UDP-2-N,3-O-bis[(3R)-3-hydroxyacyl]-alpha-D-glucosamine = a lipid A disaccharide + UDP + H(+)</text>
        <dbReference type="Rhea" id="RHEA:67828"/>
        <dbReference type="ChEBI" id="CHEBI:15378"/>
        <dbReference type="ChEBI" id="CHEBI:58223"/>
        <dbReference type="ChEBI" id="CHEBI:137748"/>
        <dbReference type="ChEBI" id="CHEBI:176338"/>
        <dbReference type="ChEBI" id="CHEBI:176343"/>
        <dbReference type="EC" id="2.4.1.182"/>
    </reaction>
</comment>
<evidence type="ECO:0000313" key="12">
    <source>
        <dbReference type="EMBL" id="RMC98476.1"/>
    </source>
</evidence>
<evidence type="ECO:0000256" key="9">
    <source>
        <dbReference type="ARBA" id="ARBA00023098"/>
    </source>
</evidence>
<dbReference type="RefSeq" id="WP_103524533.1">
    <property type="nucleotide sequence ID" value="NZ_JAIZDC010000001.1"/>
</dbReference>
<dbReference type="UniPathway" id="UPA00973"/>
<evidence type="ECO:0000256" key="6">
    <source>
        <dbReference type="ARBA" id="ARBA00022556"/>
    </source>
</evidence>
<keyword evidence="13" id="KW-1185">Reference proteome</keyword>
<dbReference type="NCBIfam" id="TIGR00215">
    <property type="entry name" value="lpxB"/>
    <property type="match status" value="1"/>
</dbReference>
<protein>
    <recommendedName>
        <fullName evidence="4 11">Lipid-A-disaccharide synthase</fullName>
        <ecNumber evidence="3 11">2.4.1.182</ecNumber>
    </recommendedName>
</protein>
<dbReference type="PANTHER" id="PTHR30372">
    <property type="entry name" value="LIPID-A-DISACCHARIDE SYNTHASE"/>
    <property type="match status" value="1"/>
</dbReference>
<evidence type="ECO:0000256" key="11">
    <source>
        <dbReference type="HAMAP-Rule" id="MF_00392"/>
    </source>
</evidence>
<accession>A0A454JIT8</accession>
<comment type="function">
    <text evidence="1 11">Condensation of UDP-2,3-diacylglucosamine and 2,3-diacylglucosamine-1-phosphate to form lipid A disaccharide, a precursor of lipid A, a phosphorylated glycolipid that anchors the lipopolysaccharide to the outer membrane of the cell.</text>
</comment>
<sequence>MSDSLFKRKGALKVAMVVGEASGDVLGAHLMDALQARHGDIEFAGIGGPRMEARGFHSVVPQEKLAVRGYAEVLRCLPELLRIRRDLRERLKAAKPDVFIGVDAPDFNLALEAALKKSGIATVHYVSPSVWAWRLERIYKIGRAVNRVLCLFPMEPALYDKAGVKADFVGHPLASEIPMVPDQLAMREQLGLPRQAPVFTLMPGSRKSELEFMAPLYIEAARILLRDYPDATFLVPLATRATMDLFDRLLTRHKAWDLPLRKLFGHAQMAMIASDVVLVTSGTATLEVALTKRPMVISYKLSWLTYQLVKRKIKLPYVGLPNILCGRFVVPELLQKEATAEKLAAEVKRLYVDQDARVEMVQAFTDLHQSLLADTASLAASAVLQEAGCRTA</sequence>
<evidence type="ECO:0000256" key="2">
    <source>
        <dbReference type="ARBA" id="ARBA00007868"/>
    </source>
</evidence>
<comment type="pathway">
    <text evidence="11">Bacterial outer membrane biogenesis; LPS lipid A biosynthesis.</text>
</comment>
<reference evidence="12 13" key="1">
    <citation type="submission" date="2018-10" db="EMBL/GenBank/DDBJ databases">
        <title>Draft genome sequence of Aquitalea MWU14-2217 isolated from a wild cranberry bog in Provincetown, Massachusetts.</title>
        <authorList>
            <person name="Ebadzadsahrai G."/>
            <person name="Soby S."/>
        </authorList>
    </citation>
    <scope>NUCLEOTIDE SEQUENCE [LARGE SCALE GENOMIC DNA]</scope>
    <source>
        <strain evidence="12 13">MWU14-2217</strain>
    </source>
</reference>
<comment type="caution">
    <text evidence="12">The sequence shown here is derived from an EMBL/GenBank/DDBJ whole genome shotgun (WGS) entry which is preliminary data.</text>
</comment>
<dbReference type="OrthoDB" id="9801642at2"/>
<evidence type="ECO:0000256" key="5">
    <source>
        <dbReference type="ARBA" id="ARBA00022516"/>
    </source>
</evidence>
<dbReference type="GO" id="GO:0009245">
    <property type="term" value="P:lipid A biosynthetic process"/>
    <property type="evidence" value="ECO:0007669"/>
    <property type="project" value="UniProtKB-UniRule"/>
</dbReference>
<evidence type="ECO:0000256" key="4">
    <source>
        <dbReference type="ARBA" id="ARBA00020902"/>
    </source>
</evidence>
<dbReference type="GO" id="GO:0005543">
    <property type="term" value="F:phospholipid binding"/>
    <property type="evidence" value="ECO:0007669"/>
    <property type="project" value="TreeGrafter"/>
</dbReference>
<dbReference type="AlphaFoldDB" id="A0A454JIT8"/>
<dbReference type="Proteomes" id="UP000274139">
    <property type="component" value="Unassembled WGS sequence"/>
</dbReference>
<dbReference type="Pfam" id="PF02684">
    <property type="entry name" value="LpxB"/>
    <property type="match status" value="1"/>
</dbReference>
<keyword evidence="7 11" id="KW-0328">Glycosyltransferase</keyword>
<evidence type="ECO:0000256" key="10">
    <source>
        <dbReference type="ARBA" id="ARBA00048975"/>
    </source>
</evidence>
<evidence type="ECO:0000313" key="13">
    <source>
        <dbReference type="Proteomes" id="UP000274139"/>
    </source>
</evidence>
<keyword evidence="5 11" id="KW-0444">Lipid biosynthesis</keyword>
<evidence type="ECO:0000256" key="7">
    <source>
        <dbReference type="ARBA" id="ARBA00022676"/>
    </source>
</evidence>
<proteinExistence type="inferred from homology"/>
<evidence type="ECO:0000256" key="8">
    <source>
        <dbReference type="ARBA" id="ARBA00022679"/>
    </source>
</evidence>
<gene>
    <name evidence="11" type="primary">lpxB</name>
    <name evidence="12" type="ORF">EAY64_09505</name>
</gene>
<dbReference type="GO" id="GO:0008915">
    <property type="term" value="F:lipid-A-disaccharide synthase activity"/>
    <property type="evidence" value="ECO:0007669"/>
    <property type="project" value="UniProtKB-UniRule"/>
</dbReference>
<name>A0A454JIT8_9NEIS</name>
<evidence type="ECO:0000256" key="3">
    <source>
        <dbReference type="ARBA" id="ARBA00012687"/>
    </source>
</evidence>
<dbReference type="PANTHER" id="PTHR30372:SF4">
    <property type="entry name" value="LIPID-A-DISACCHARIDE SYNTHASE, MITOCHONDRIAL-RELATED"/>
    <property type="match status" value="1"/>
</dbReference>
<dbReference type="GO" id="GO:0016020">
    <property type="term" value="C:membrane"/>
    <property type="evidence" value="ECO:0007669"/>
    <property type="project" value="GOC"/>
</dbReference>
<dbReference type="EC" id="2.4.1.182" evidence="3 11"/>
<dbReference type="HAMAP" id="MF_00392">
    <property type="entry name" value="LpxB"/>
    <property type="match status" value="1"/>
</dbReference>
<organism evidence="12 13">
    <name type="scientific">Aquitalea palustris</name>
    <dbReference type="NCBI Taxonomy" id="2480983"/>
    <lineage>
        <taxon>Bacteria</taxon>
        <taxon>Pseudomonadati</taxon>
        <taxon>Pseudomonadota</taxon>
        <taxon>Betaproteobacteria</taxon>
        <taxon>Neisseriales</taxon>
        <taxon>Chromobacteriaceae</taxon>
        <taxon>Aquitalea</taxon>
    </lineage>
</organism>
<evidence type="ECO:0000256" key="1">
    <source>
        <dbReference type="ARBA" id="ARBA00002056"/>
    </source>
</evidence>
<keyword evidence="6 11" id="KW-0441">Lipid A biosynthesis</keyword>